<gene>
    <name evidence="2" type="ORF">CH364_05520</name>
</gene>
<evidence type="ECO:0000256" key="1">
    <source>
        <dbReference type="SAM" id="MobiDB-lite"/>
    </source>
</evidence>
<dbReference type="NCBIfam" id="NF047552">
    <property type="entry name" value="LIC_20245_11074_fam"/>
    <property type="match status" value="1"/>
</dbReference>
<evidence type="ECO:0000313" key="2">
    <source>
        <dbReference type="EMBL" id="PJZ85665.1"/>
    </source>
</evidence>
<dbReference type="NCBIfam" id="NF047523">
    <property type="entry name" value="LIC_20245_fam"/>
    <property type="match status" value="1"/>
</dbReference>
<proteinExistence type="predicted"/>
<accession>A0A2N0AN53</accession>
<comment type="caution">
    <text evidence="2">The sequence shown here is derived from an EMBL/GenBank/DDBJ whole genome shotgun (WGS) entry which is preliminary data.</text>
</comment>
<keyword evidence="3" id="KW-1185">Reference proteome</keyword>
<dbReference type="RefSeq" id="WP_100742554.1">
    <property type="nucleotide sequence ID" value="NZ_NPDW01000001.1"/>
</dbReference>
<protein>
    <submittedName>
        <fullName evidence="2">Uncharacterized protein</fullName>
    </submittedName>
</protein>
<reference evidence="2 3" key="1">
    <citation type="submission" date="2017-07" db="EMBL/GenBank/DDBJ databases">
        <title>Leptospira spp. isolated from tropical soils.</title>
        <authorList>
            <person name="Thibeaux R."/>
            <person name="Iraola G."/>
            <person name="Ferres I."/>
            <person name="Bierque E."/>
            <person name="Girault D."/>
            <person name="Soupe-Gilbert M.-E."/>
            <person name="Picardeau M."/>
            <person name="Goarant C."/>
        </authorList>
    </citation>
    <scope>NUCLEOTIDE SEQUENCE [LARGE SCALE GENOMIC DNA]</scope>
    <source>
        <strain evidence="2 3">FH2-B-A1</strain>
    </source>
</reference>
<dbReference type="Proteomes" id="UP000232145">
    <property type="component" value="Unassembled WGS sequence"/>
</dbReference>
<dbReference type="AlphaFoldDB" id="A0A2N0AN53"/>
<name>A0A2N0AN53_9LEPT</name>
<evidence type="ECO:0000313" key="3">
    <source>
        <dbReference type="Proteomes" id="UP000232145"/>
    </source>
</evidence>
<organism evidence="2 3">
    <name type="scientific">Leptospira harrisiae</name>
    <dbReference type="NCBI Taxonomy" id="2023189"/>
    <lineage>
        <taxon>Bacteria</taxon>
        <taxon>Pseudomonadati</taxon>
        <taxon>Spirochaetota</taxon>
        <taxon>Spirochaetia</taxon>
        <taxon>Leptospirales</taxon>
        <taxon>Leptospiraceae</taxon>
        <taxon>Leptospira</taxon>
    </lineage>
</organism>
<sequence>MGIQKKLLFVSIALIGLFFLILLVMGGEDDEEARRKKERSSQALALFGGGSNNPKGTNRLGVRGEDAGSIFDSDYYNAGGMRYEEDNNVAGSEAGEVPINPQTGKPYPPEAMQAFEELREQFPDNDLIPKRTTAEEKKKAAEFNQKLSRATNSVFGGNANSTDVALYYNHVRKQGKDRLEIINYLIESQGGDDPEMDKKFQEILKNIQYQNEQVEKEAAGAFEKAGLPPPS</sequence>
<feature type="region of interest" description="Disordered" evidence="1">
    <location>
        <begin position="34"/>
        <end position="63"/>
    </location>
</feature>
<dbReference type="OrthoDB" id="345101at2"/>
<dbReference type="EMBL" id="NPDX01000001">
    <property type="protein sequence ID" value="PJZ85665.1"/>
    <property type="molecule type" value="Genomic_DNA"/>
</dbReference>